<name>A0A4R4YS85_9ACTN</name>
<keyword evidence="2" id="KW-1133">Transmembrane helix</keyword>
<evidence type="ECO:0000313" key="4">
    <source>
        <dbReference type="Proteomes" id="UP000295124"/>
    </source>
</evidence>
<protein>
    <recommendedName>
        <fullName evidence="5">LPXTG cell wall anchor domain-containing protein</fullName>
    </recommendedName>
</protein>
<comment type="caution">
    <text evidence="3">The sequence shown here is derived from an EMBL/GenBank/DDBJ whole genome shotgun (WGS) entry which is preliminary data.</text>
</comment>
<dbReference type="SUPFAM" id="SSF49319">
    <property type="entry name" value="Actinoxanthin-like"/>
    <property type="match status" value="1"/>
</dbReference>
<gene>
    <name evidence="3" type="ORF">E1263_34380</name>
</gene>
<feature type="transmembrane region" description="Helical" evidence="2">
    <location>
        <begin position="179"/>
        <end position="200"/>
    </location>
</feature>
<evidence type="ECO:0008006" key="5">
    <source>
        <dbReference type="Google" id="ProtNLM"/>
    </source>
</evidence>
<organism evidence="3 4">
    <name type="scientific">Kribbella antibiotica</name>
    <dbReference type="NCBI Taxonomy" id="190195"/>
    <lineage>
        <taxon>Bacteria</taxon>
        <taxon>Bacillati</taxon>
        <taxon>Actinomycetota</taxon>
        <taxon>Actinomycetes</taxon>
        <taxon>Propionibacteriales</taxon>
        <taxon>Kribbellaceae</taxon>
        <taxon>Kribbella</taxon>
    </lineage>
</organism>
<keyword evidence="4" id="KW-1185">Reference proteome</keyword>
<dbReference type="OrthoDB" id="4175021at2"/>
<feature type="compositionally biased region" description="Polar residues" evidence="1">
    <location>
        <begin position="150"/>
        <end position="160"/>
    </location>
</feature>
<keyword evidence="2" id="KW-0472">Membrane</keyword>
<keyword evidence="2" id="KW-0812">Transmembrane</keyword>
<accession>A0A4R4YS85</accession>
<dbReference type="AlphaFoldDB" id="A0A4R4YS85"/>
<proteinExistence type="predicted"/>
<dbReference type="Proteomes" id="UP000295124">
    <property type="component" value="Unassembled WGS sequence"/>
</dbReference>
<evidence type="ECO:0000256" key="1">
    <source>
        <dbReference type="SAM" id="MobiDB-lite"/>
    </source>
</evidence>
<evidence type="ECO:0000256" key="2">
    <source>
        <dbReference type="SAM" id="Phobius"/>
    </source>
</evidence>
<evidence type="ECO:0000313" key="3">
    <source>
        <dbReference type="EMBL" id="TDD47510.1"/>
    </source>
</evidence>
<feature type="region of interest" description="Disordered" evidence="1">
    <location>
        <begin position="133"/>
        <end position="170"/>
    </location>
</feature>
<reference evidence="3 4" key="1">
    <citation type="submission" date="2019-03" db="EMBL/GenBank/DDBJ databases">
        <title>Draft genome sequences of novel Actinobacteria.</title>
        <authorList>
            <person name="Sahin N."/>
            <person name="Ay H."/>
            <person name="Saygin H."/>
        </authorList>
    </citation>
    <scope>NUCLEOTIDE SEQUENCE [LARGE SCALE GENOMIC DNA]</scope>
    <source>
        <strain evidence="3 4">JCM 13523</strain>
    </source>
</reference>
<dbReference type="InterPro" id="IPR027273">
    <property type="entry name" value="Neocarzinostatin-like"/>
</dbReference>
<sequence>MTASVTTGLNPAGTKVAVRGSGFDLNKGIYVAFCVNKGPGQLPSPCLGGVDMKGESGSSVWVSSNPPSYGEGLAKPFTQSGGKGSFEVQLTVKAKDQFTNCLDKKVAPLGCVIGTRADHTRTADRSADVLIPVTFSGSGGQPSTTPSATKQPTTSPSTGANPGGGKDKPGGVLANTGGLALGFGIAAIALLGAGAGLVFATRRKNTKKGNLA</sequence>
<dbReference type="EMBL" id="SMKX01000150">
    <property type="protein sequence ID" value="TDD47510.1"/>
    <property type="molecule type" value="Genomic_DNA"/>
</dbReference>
<dbReference type="Gene3D" id="2.60.40.230">
    <property type="entry name" value="Neocarzinostatin-like"/>
    <property type="match status" value="1"/>
</dbReference>